<comment type="similarity">
    <text evidence="1 9">Belongs to the thiolase-like superfamily. FabH family.</text>
</comment>
<dbReference type="NCBIfam" id="TIGR00747">
    <property type="entry name" value="fabH"/>
    <property type="match status" value="1"/>
</dbReference>
<keyword evidence="5 9" id="KW-0276">Fatty acid metabolism</keyword>
<dbReference type="EC" id="2.3.1.180" evidence="9"/>
<keyword evidence="13" id="KW-1185">Reference proteome</keyword>
<dbReference type="Gene3D" id="3.40.47.10">
    <property type="match status" value="1"/>
</dbReference>
<comment type="subcellular location">
    <subcellularLocation>
        <location evidence="9">Cytoplasm</location>
    </subcellularLocation>
</comment>
<feature type="active site" evidence="9">
    <location>
        <position position="260"/>
    </location>
</feature>
<comment type="domain">
    <text evidence="9">The last Arg residue of the ACP-binding site is essential for the weak association between ACP/AcpP and FabH.</text>
</comment>
<organism evidence="12 13">
    <name type="scientific">Paenibacillus hodogayensis</name>
    <dbReference type="NCBI Taxonomy" id="279208"/>
    <lineage>
        <taxon>Bacteria</taxon>
        <taxon>Bacillati</taxon>
        <taxon>Bacillota</taxon>
        <taxon>Bacilli</taxon>
        <taxon>Bacillales</taxon>
        <taxon>Paenibacillaceae</taxon>
        <taxon>Paenibacillus</taxon>
    </lineage>
</organism>
<comment type="subunit">
    <text evidence="9">Homodimer.</text>
</comment>
<keyword evidence="3 9" id="KW-0444">Lipid biosynthesis</keyword>
<keyword evidence="8 9" id="KW-0012">Acyltransferase</keyword>
<keyword evidence="6 9" id="KW-0443">Lipid metabolism</keyword>
<evidence type="ECO:0000259" key="10">
    <source>
        <dbReference type="Pfam" id="PF08541"/>
    </source>
</evidence>
<keyword evidence="9" id="KW-0511">Multifunctional enzyme</keyword>
<reference evidence="12 13" key="1">
    <citation type="submission" date="2024-09" db="EMBL/GenBank/DDBJ databases">
        <authorList>
            <person name="Sun Q."/>
            <person name="Mori K."/>
        </authorList>
    </citation>
    <scope>NUCLEOTIDE SEQUENCE [LARGE SCALE GENOMIC DNA]</scope>
    <source>
        <strain evidence="12 13">JCM 12520</strain>
    </source>
</reference>
<evidence type="ECO:0000256" key="4">
    <source>
        <dbReference type="ARBA" id="ARBA00022679"/>
    </source>
</evidence>
<proteinExistence type="inferred from homology"/>
<dbReference type="RefSeq" id="WP_344911738.1">
    <property type="nucleotide sequence ID" value="NZ_BAAAYO010000010.1"/>
</dbReference>
<comment type="catalytic activity">
    <reaction evidence="9">
        <text>malonyl-[ACP] + acetyl-CoA + H(+) = 3-oxobutanoyl-[ACP] + CO2 + CoA</text>
        <dbReference type="Rhea" id="RHEA:12080"/>
        <dbReference type="Rhea" id="RHEA-COMP:9623"/>
        <dbReference type="Rhea" id="RHEA-COMP:9625"/>
        <dbReference type="ChEBI" id="CHEBI:15378"/>
        <dbReference type="ChEBI" id="CHEBI:16526"/>
        <dbReference type="ChEBI" id="CHEBI:57287"/>
        <dbReference type="ChEBI" id="CHEBI:57288"/>
        <dbReference type="ChEBI" id="CHEBI:78449"/>
        <dbReference type="ChEBI" id="CHEBI:78450"/>
        <dbReference type="EC" id="2.3.1.180"/>
    </reaction>
</comment>
<feature type="active site" evidence="9">
    <location>
        <position position="290"/>
    </location>
</feature>
<dbReference type="PANTHER" id="PTHR34069">
    <property type="entry name" value="3-OXOACYL-[ACYL-CARRIER-PROTEIN] SYNTHASE 3"/>
    <property type="match status" value="1"/>
</dbReference>
<dbReference type="NCBIfam" id="NF006829">
    <property type="entry name" value="PRK09352.1"/>
    <property type="match status" value="1"/>
</dbReference>
<feature type="domain" description="Beta-ketoacyl-[acyl-carrier-protein] synthase III C-terminal" evidence="10">
    <location>
        <begin position="244"/>
        <end position="333"/>
    </location>
</feature>
<dbReference type="InterPro" id="IPR013747">
    <property type="entry name" value="ACP_syn_III_C"/>
</dbReference>
<keyword evidence="7 9" id="KW-0275">Fatty acid biosynthesis</keyword>
<evidence type="ECO:0000256" key="9">
    <source>
        <dbReference type="HAMAP-Rule" id="MF_01815"/>
    </source>
</evidence>
<evidence type="ECO:0000256" key="1">
    <source>
        <dbReference type="ARBA" id="ARBA00008642"/>
    </source>
</evidence>
<name>A0ABV5VW22_9BACL</name>
<dbReference type="InterPro" id="IPR013751">
    <property type="entry name" value="ACP_syn_III_N"/>
</dbReference>
<evidence type="ECO:0000256" key="8">
    <source>
        <dbReference type="ARBA" id="ARBA00023315"/>
    </source>
</evidence>
<dbReference type="Pfam" id="PF08545">
    <property type="entry name" value="ACP_syn_III"/>
    <property type="match status" value="1"/>
</dbReference>
<evidence type="ECO:0000256" key="6">
    <source>
        <dbReference type="ARBA" id="ARBA00023098"/>
    </source>
</evidence>
<keyword evidence="4 9" id="KW-0808">Transferase</keyword>
<evidence type="ECO:0000256" key="3">
    <source>
        <dbReference type="ARBA" id="ARBA00022516"/>
    </source>
</evidence>
<dbReference type="HAMAP" id="MF_01815">
    <property type="entry name" value="FabH"/>
    <property type="match status" value="1"/>
</dbReference>
<protein>
    <recommendedName>
        <fullName evidence="9">Beta-ketoacyl-[acyl-carrier-protein] synthase III</fullName>
        <shortName evidence="9">Beta-ketoacyl-ACP synthase III</shortName>
        <shortName evidence="9">KAS III</shortName>
        <ecNumber evidence="9">2.3.1.180</ecNumber>
    </recommendedName>
    <alternativeName>
        <fullName evidence="9">3-oxoacyl-[acyl-carrier-protein] synthase 3</fullName>
    </alternativeName>
    <alternativeName>
        <fullName evidence="9">3-oxoacyl-[acyl-carrier-protein] synthase III</fullName>
    </alternativeName>
</protein>
<evidence type="ECO:0000313" key="12">
    <source>
        <dbReference type="EMBL" id="MFB9752514.1"/>
    </source>
</evidence>
<evidence type="ECO:0000256" key="5">
    <source>
        <dbReference type="ARBA" id="ARBA00022832"/>
    </source>
</evidence>
<comment type="function">
    <text evidence="9">Catalyzes the condensation reaction of fatty acid synthesis by the addition to an acyl acceptor of two carbons from malonyl-ACP. Catalyzes the first condensation reaction which initiates fatty acid synthesis and may therefore play a role in governing the total rate of fatty acid production. Possesses both acetoacetyl-ACP synthase and acetyl transacylase activities. Its substrate specificity determines the biosynthesis of branched-chain and/or straight-chain of fatty acids.</text>
</comment>
<evidence type="ECO:0000256" key="7">
    <source>
        <dbReference type="ARBA" id="ARBA00023160"/>
    </source>
</evidence>
<sequence>MRPSETALPQLLHAEITALGGYVPDRILTNDQLAGMVETNDEWIVQRTGIRERRLCAPDQYTSDLCCAAVDNMLARYPVSVHDVDLILVATHTPDFPCPSVACQVQANFGIESAGAIDLNATCAGFVYALHMANGMIASGLHRKVLVLGADALSRVTDYTDRTTCILFGDGAGAALVEARGDQPAFLAARLESDGTGGSHVYRTGLRSELNGTPLRNTKLLVQNGPMVYKWAVQTVPQGMRSLLDKAGIPMEAVDWFVPHSANLRMIESICEKSGFPISKTLYSMVMYGNTSAATVPLALSDAAAAGRLSAGQTLLLYGFGGGLTQAGLLLRWTV</sequence>
<accession>A0ABV5VW22</accession>
<comment type="pathway">
    <text evidence="9">Lipid metabolism; fatty acid biosynthesis.</text>
</comment>
<feature type="active site" evidence="9">
    <location>
        <position position="123"/>
    </location>
</feature>
<evidence type="ECO:0000313" key="13">
    <source>
        <dbReference type="Proteomes" id="UP001589619"/>
    </source>
</evidence>
<evidence type="ECO:0000259" key="11">
    <source>
        <dbReference type="Pfam" id="PF08545"/>
    </source>
</evidence>
<feature type="domain" description="Beta-ketoacyl-[acyl-carrier-protein] synthase III N-terminal" evidence="11">
    <location>
        <begin position="117"/>
        <end position="195"/>
    </location>
</feature>
<dbReference type="InterPro" id="IPR016039">
    <property type="entry name" value="Thiolase-like"/>
</dbReference>
<dbReference type="PANTHER" id="PTHR34069:SF2">
    <property type="entry name" value="BETA-KETOACYL-[ACYL-CARRIER-PROTEIN] SYNTHASE III"/>
    <property type="match status" value="1"/>
</dbReference>
<comment type="caution">
    <text evidence="12">The sequence shown here is derived from an EMBL/GenBank/DDBJ whole genome shotgun (WGS) entry which is preliminary data.</text>
</comment>
<feature type="region of interest" description="ACP-binding" evidence="9">
    <location>
        <begin position="261"/>
        <end position="265"/>
    </location>
</feature>
<keyword evidence="2 9" id="KW-0963">Cytoplasm</keyword>
<dbReference type="SUPFAM" id="SSF53901">
    <property type="entry name" value="Thiolase-like"/>
    <property type="match status" value="1"/>
</dbReference>
<dbReference type="EMBL" id="JBHMAG010000009">
    <property type="protein sequence ID" value="MFB9752514.1"/>
    <property type="molecule type" value="Genomic_DNA"/>
</dbReference>
<dbReference type="Proteomes" id="UP001589619">
    <property type="component" value="Unassembled WGS sequence"/>
</dbReference>
<gene>
    <name evidence="9" type="primary">fabH</name>
    <name evidence="12" type="ORF">ACFFNY_13190</name>
</gene>
<dbReference type="CDD" id="cd00830">
    <property type="entry name" value="KAS_III"/>
    <property type="match status" value="1"/>
</dbReference>
<dbReference type="InterPro" id="IPR004655">
    <property type="entry name" value="FabH"/>
</dbReference>
<dbReference type="Pfam" id="PF08541">
    <property type="entry name" value="ACP_syn_III_C"/>
    <property type="match status" value="1"/>
</dbReference>
<evidence type="ECO:0000256" key="2">
    <source>
        <dbReference type="ARBA" id="ARBA00022490"/>
    </source>
</evidence>